<feature type="transmembrane region" description="Helical" evidence="8">
    <location>
        <begin position="97"/>
        <end position="116"/>
    </location>
</feature>
<dbReference type="AlphaFoldDB" id="A0A1Q8VHE9"/>
<keyword evidence="4 8" id="KW-0812">Transmembrane</keyword>
<evidence type="ECO:0000313" key="11">
    <source>
        <dbReference type="Proteomes" id="UP000185736"/>
    </source>
</evidence>
<evidence type="ECO:0000313" key="12">
    <source>
        <dbReference type="Proteomes" id="UP000186855"/>
    </source>
</evidence>
<evidence type="ECO:0000256" key="2">
    <source>
        <dbReference type="ARBA" id="ARBA00022475"/>
    </source>
</evidence>
<proteinExistence type="inferred from homology"/>
<keyword evidence="2" id="KW-1003">Cell membrane</keyword>
<dbReference type="EMBL" id="MSKI01000165">
    <property type="protein sequence ID" value="OLO47505.1"/>
    <property type="molecule type" value="Genomic_DNA"/>
</dbReference>
<keyword evidence="6 8" id="KW-0472">Membrane</keyword>
<dbReference type="Proteomes" id="UP000186855">
    <property type="component" value="Unassembled WGS sequence"/>
</dbReference>
<dbReference type="Proteomes" id="UP000185736">
    <property type="component" value="Unassembled WGS sequence"/>
</dbReference>
<feature type="transmembrane region" description="Helical" evidence="8">
    <location>
        <begin position="257"/>
        <end position="276"/>
    </location>
</feature>
<protein>
    <recommendedName>
        <fullName evidence="13">DUF2029 domain-containing protein</fullName>
    </recommendedName>
</protein>
<evidence type="ECO:0000256" key="5">
    <source>
        <dbReference type="ARBA" id="ARBA00022989"/>
    </source>
</evidence>
<evidence type="ECO:0000256" key="1">
    <source>
        <dbReference type="ARBA" id="ARBA00004651"/>
    </source>
</evidence>
<dbReference type="Pfam" id="PF09594">
    <property type="entry name" value="GT87"/>
    <property type="match status" value="1"/>
</dbReference>
<gene>
    <name evidence="10" type="ORF">BKH30_11815</name>
    <name evidence="9" type="ORF">BKH32_04935</name>
</gene>
<accession>A0A1Q8VHE9</accession>
<comment type="similarity">
    <text evidence="7">Belongs to the glycosyltransferase 87 family.</text>
</comment>
<dbReference type="EMBL" id="MSGO01000016">
    <property type="protein sequence ID" value="OLL15121.1"/>
    <property type="molecule type" value="Genomic_DNA"/>
</dbReference>
<comment type="caution">
    <text evidence="10">The sequence shown here is derived from an EMBL/GenBank/DDBJ whole genome shotgun (WGS) entry which is preliminary data.</text>
</comment>
<feature type="transmembrane region" description="Helical" evidence="8">
    <location>
        <begin position="198"/>
        <end position="217"/>
    </location>
</feature>
<feature type="transmembrane region" description="Helical" evidence="8">
    <location>
        <begin position="12"/>
        <end position="31"/>
    </location>
</feature>
<reference evidence="11 12" key="1">
    <citation type="submission" date="2016-12" db="EMBL/GenBank/DDBJ databases">
        <title>Genomic comparison of strains in the 'Actinomyces naeslundii' group.</title>
        <authorList>
            <person name="Mughal S.R."/>
            <person name="Do T."/>
            <person name="Gilbert S.C."/>
            <person name="Witherden E.A."/>
            <person name="Didelot X."/>
            <person name="Beighton D."/>
        </authorList>
    </citation>
    <scope>NUCLEOTIDE SEQUENCE [LARGE SCALE GENOMIC DNA]</scope>
    <source>
        <strain evidence="10 12">S24V</strain>
        <strain evidence="9 11">S64C</strain>
    </source>
</reference>
<evidence type="ECO:0000256" key="4">
    <source>
        <dbReference type="ARBA" id="ARBA00022692"/>
    </source>
</evidence>
<evidence type="ECO:0000256" key="7">
    <source>
        <dbReference type="ARBA" id="ARBA00024033"/>
    </source>
</evidence>
<evidence type="ECO:0000256" key="6">
    <source>
        <dbReference type="ARBA" id="ARBA00023136"/>
    </source>
</evidence>
<feature type="transmembrane region" description="Helical" evidence="8">
    <location>
        <begin position="128"/>
        <end position="158"/>
    </location>
</feature>
<keyword evidence="3" id="KW-0808">Transferase</keyword>
<feature type="transmembrane region" description="Helical" evidence="8">
    <location>
        <begin position="313"/>
        <end position="333"/>
    </location>
</feature>
<feature type="transmembrane region" description="Helical" evidence="8">
    <location>
        <begin position="340"/>
        <end position="359"/>
    </location>
</feature>
<dbReference type="GO" id="GO:0016758">
    <property type="term" value="F:hexosyltransferase activity"/>
    <property type="evidence" value="ECO:0007669"/>
    <property type="project" value="InterPro"/>
</dbReference>
<evidence type="ECO:0008006" key="13">
    <source>
        <dbReference type="Google" id="ProtNLM"/>
    </source>
</evidence>
<evidence type="ECO:0000313" key="9">
    <source>
        <dbReference type="EMBL" id="OLL15121.1"/>
    </source>
</evidence>
<evidence type="ECO:0000256" key="8">
    <source>
        <dbReference type="SAM" id="Phobius"/>
    </source>
</evidence>
<dbReference type="InterPro" id="IPR018584">
    <property type="entry name" value="GT87"/>
</dbReference>
<comment type="subcellular location">
    <subcellularLocation>
        <location evidence="1">Cell membrane</location>
        <topology evidence="1">Multi-pass membrane protein</topology>
    </subcellularLocation>
</comment>
<evidence type="ECO:0000313" key="10">
    <source>
        <dbReference type="EMBL" id="OLO47505.1"/>
    </source>
</evidence>
<keyword evidence="5 8" id="KW-1133">Transmembrane helix</keyword>
<feature type="transmembrane region" description="Helical" evidence="8">
    <location>
        <begin position="170"/>
        <end position="191"/>
    </location>
</feature>
<name>A0A1Q8VHE9_9ACTO</name>
<dbReference type="RefSeq" id="WP_075248906.1">
    <property type="nucleotide sequence ID" value="NZ_MSGO01000016.1"/>
</dbReference>
<dbReference type="GO" id="GO:0005886">
    <property type="term" value="C:plasma membrane"/>
    <property type="evidence" value="ECO:0007669"/>
    <property type="project" value="UniProtKB-SubCell"/>
</dbReference>
<feature type="transmembrane region" description="Helical" evidence="8">
    <location>
        <begin position="371"/>
        <end position="393"/>
    </location>
</feature>
<evidence type="ECO:0000256" key="3">
    <source>
        <dbReference type="ARBA" id="ARBA00022679"/>
    </source>
</evidence>
<sequence length="444" mass="47740">MDTALPRWGTTRAAHALIVLWSLVTVVGALLDAALQPELHIDFLVYRVGAQHLLHGQPLYAEPLDTGVPGFLMYFTYPPFGAALLTGTALGGPVRAAAAHTVACLAALVILSWIVIRRCGGGAWTALAAANALALLMPVVSHLTWGQVGLFLITLLAADWLPRRTPWPRGLLTGIAIAVKLTPAVFLLLPLFRRDWRALLVSLGSAATCTGIGFLIAPGESLTFWGSAVWDSTRVASTWWDTENQSLRGLLSRVLPAPLSSAVWMVLAIAVVYVIARQSARLTGHGDDLLAFGIVGLIAPMVSPVAWVHHWVFALPLVMTLVWRAVVGLASGARRTGWDLECLAAVGSGVVMLIAPTHFPEHLVRYGSPQWNLLAVLASGVYVYWATAILVIVPRLPAPAASQSTRAPLPHMWRRVSWGRSIRRTPSRAQLGSGAGTVRHYETT</sequence>
<organism evidence="10 12">
    <name type="scientific">Actinomyces oris</name>
    <dbReference type="NCBI Taxonomy" id="544580"/>
    <lineage>
        <taxon>Bacteria</taxon>
        <taxon>Bacillati</taxon>
        <taxon>Actinomycetota</taxon>
        <taxon>Actinomycetes</taxon>
        <taxon>Actinomycetales</taxon>
        <taxon>Actinomycetaceae</taxon>
        <taxon>Actinomyces</taxon>
    </lineage>
</organism>
<feature type="transmembrane region" description="Helical" evidence="8">
    <location>
        <begin position="288"/>
        <end position="307"/>
    </location>
</feature>